<evidence type="ECO:0000313" key="4">
    <source>
        <dbReference type="Proteomes" id="UP000000379"/>
    </source>
</evidence>
<dbReference type="HOGENOM" id="CLU_033863_0_2_0"/>
<accession>D7CTD5</accession>
<dbReference type="InterPro" id="IPR000620">
    <property type="entry name" value="EamA_dom"/>
</dbReference>
<dbReference type="InterPro" id="IPR037185">
    <property type="entry name" value="EmrE-like"/>
</dbReference>
<feature type="transmembrane region" description="Helical" evidence="1">
    <location>
        <begin position="110"/>
        <end position="132"/>
    </location>
</feature>
<name>D7CTD5_TRURR</name>
<feature type="domain" description="EamA" evidence="2">
    <location>
        <begin position="32"/>
        <end position="155"/>
    </location>
</feature>
<dbReference type="Pfam" id="PF00892">
    <property type="entry name" value="EamA"/>
    <property type="match status" value="2"/>
</dbReference>
<feature type="transmembrane region" description="Helical" evidence="1">
    <location>
        <begin position="287"/>
        <end position="308"/>
    </location>
</feature>
<reference evidence="3 4" key="2">
    <citation type="journal article" date="2011" name="Stand. Genomic Sci.">
        <title>Complete genome sequence of Truepera radiovictrix type strain (RQ-24).</title>
        <authorList>
            <person name="Ivanova N."/>
            <person name="Rohde C."/>
            <person name="Munk C."/>
            <person name="Nolan M."/>
            <person name="Lucas S."/>
            <person name="Del Rio T.G."/>
            <person name="Tice H."/>
            <person name="Deshpande S."/>
            <person name="Cheng J.F."/>
            <person name="Tapia R."/>
            <person name="Han C."/>
            <person name="Goodwin L."/>
            <person name="Pitluck S."/>
            <person name="Liolios K."/>
            <person name="Mavromatis K."/>
            <person name="Mikhailova N."/>
            <person name="Pati A."/>
            <person name="Chen A."/>
            <person name="Palaniappan K."/>
            <person name="Land M."/>
            <person name="Hauser L."/>
            <person name="Chang Y.J."/>
            <person name="Jeffries C.D."/>
            <person name="Brambilla E."/>
            <person name="Rohde M."/>
            <person name="Goker M."/>
            <person name="Tindall B.J."/>
            <person name="Woyke T."/>
            <person name="Bristow J."/>
            <person name="Eisen J.A."/>
            <person name="Markowitz V."/>
            <person name="Hugenholtz P."/>
            <person name="Kyrpides N.C."/>
            <person name="Klenk H.P."/>
            <person name="Lapidus A."/>
        </authorList>
    </citation>
    <scope>NUCLEOTIDE SEQUENCE [LARGE SCALE GENOMIC DNA]</scope>
    <source>
        <strain evidence="4">DSM 17093 / CIP 108686 / LMG 22925 / RQ-24</strain>
    </source>
</reference>
<dbReference type="AlphaFoldDB" id="D7CTD5"/>
<dbReference type="Proteomes" id="UP000000379">
    <property type="component" value="Chromosome"/>
</dbReference>
<dbReference type="OrthoDB" id="9790852at2"/>
<feature type="transmembrane region" description="Helical" evidence="1">
    <location>
        <begin position="231"/>
        <end position="250"/>
    </location>
</feature>
<dbReference type="PANTHER" id="PTHR22911">
    <property type="entry name" value="ACYL-MALONYL CONDENSING ENZYME-RELATED"/>
    <property type="match status" value="1"/>
</dbReference>
<keyword evidence="4" id="KW-1185">Reference proteome</keyword>
<sequence>MSRSPTLAPPLTAPTPWRIGLTLAVGILAGSTAAILIRLALAASSAPAPGVSLLIAAGRLALSGLLLSPLLLPLRKTPPQGGALRYAALAGAMLALHFAGFITALSQTTIAAGVTLSSSSPVWIALLSWLWLRERLGPLRFAALLVSLGGALVIGLSQGDGGAGANPLLGNALALASAAAVSVYFLLGRQAQRRGLSAGQFAALSCVTGALVLAPFPPLAGVGYLGHGGDVYLYILLIALVPQLVGHTIYTWTMRWVSPTVVSLIMLLIPVLSSLLGYAAFGEVPGAGTALGALVLLGGLALATLSLARDRP</sequence>
<feature type="transmembrane region" description="Helical" evidence="1">
    <location>
        <begin position="168"/>
        <end position="187"/>
    </location>
</feature>
<reference evidence="4" key="1">
    <citation type="submission" date="2010-05" db="EMBL/GenBank/DDBJ databases">
        <title>The complete genome of Truepera radiovictris DSM 17093.</title>
        <authorList>
            <consortium name="US DOE Joint Genome Institute (JGI-PGF)"/>
            <person name="Lucas S."/>
            <person name="Copeland A."/>
            <person name="Lapidus A."/>
            <person name="Glavina del Rio T."/>
            <person name="Dalin E."/>
            <person name="Tice H."/>
            <person name="Bruce D."/>
            <person name="Goodwin L."/>
            <person name="Pitluck S."/>
            <person name="Kyrpides N."/>
            <person name="Mavromatis K."/>
            <person name="Ovchinnikova G."/>
            <person name="Munk A.C."/>
            <person name="Detter J.C."/>
            <person name="Han C."/>
            <person name="Tapia R."/>
            <person name="Land M."/>
            <person name="Hauser L."/>
            <person name="Markowitz V."/>
            <person name="Cheng J.-F."/>
            <person name="Hugenholtz P."/>
            <person name="Woyke T."/>
            <person name="Wu D."/>
            <person name="Tindall B."/>
            <person name="Pomrenke H.G."/>
            <person name="Brambilla E."/>
            <person name="Klenk H.-P."/>
            <person name="Eisen J.A."/>
        </authorList>
    </citation>
    <scope>NUCLEOTIDE SEQUENCE [LARGE SCALE GENOMIC DNA]</scope>
    <source>
        <strain evidence="4">DSM 17093 / CIP 108686 / LMG 22925 / RQ-24</strain>
    </source>
</reference>
<feature type="transmembrane region" description="Helical" evidence="1">
    <location>
        <begin position="21"/>
        <end position="41"/>
    </location>
</feature>
<feature type="transmembrane region" description="Helical" evidence="1">
    <location>
        <begin position="199"/>
        <end position="219"/>
    </location>
</feature>
<dbReference type="RefSeq" id="WP_013177164.1">
    <property type="nucleotide sequence ID" value="NC_014221.1"/>
</dbReference>
<keyword evidence="1" id="KW-0472">Membrane</keyword>
<dbReference type="GO" id="GO:0016020">
    <property type="term" value="C:membrane"/>
    <property type="evidence" value="ECO:0007669"/>
    <property type="project" value="InterPro"/>
</dbReference>
<dbReference type="PANTHER" id="PTHR22911:SF76">
    <property type="entry name" value="EAMA DOMAIN-CONTAINING PROTEIN"/>
    <property type="match status" value="1"/>
</dbReference>
<dbReference type="STRING" id="649638.Trad_0656"/>
<gene>
    <name evidence="3" type="ordered locus">Trad_0656</name>
</gene>
<organism evidence="3 4">
    <name type="scientific">Truepera radiovictrix (strain DSM 17093 / CIP 108686 / LMG 22925 / RQ-24)</name>
    <dbReference type="NCBI Taxonomy" id="649638"/>
    <lineage>
        <taxon>Bacteria</taxon>
        <taxon>Thermotogati</taxon>
        <taxon>Deinococcota</taxon>
        <taxon>Deinococci</taxon>
        <taxon>Trueperales</taxon>
        <taxon>Trueperaceae</taxon>
        <taxon>Truepera</taxon>
    </lineage>
</organism>
<feature type="domain" description="EamA" evidence="2">
    <location>
        <begin position="169"/>
        <end position="304"/>
    </location>
</feature>
<feature type="transmembrane region" description="Helical" evidence="1">
    <location>
        <begin position="262"/>
        <end position="281"/>
    </location>
</feature>
<feature type="transmembrane region" description="Helical" evidence="1">
    <location>
        <begin position="84"/>
        <end position="104"/>
    </location>
</feature>
<evidence type="ECO:0000259" key="2">
    <source>
        <dbReference type="Pfam" id="PF00892"/>
    </source>
</evidence>
<keyword evidence="1" id="KW-0812">Transmembrane</keyword>
<dbReference type="SUPFAM" id="SSF103481">
    <property type="entry name" value="Multidrug resistance efflux transporter EmrE"/>
    <property type="match status" value="2"/>
</dbReference>
<proteinExistence type="predicted"/>
<feature type="transmembrane region" description="Helical" evidence="1">
    <location>
        <begin position="139"/>
        <end position="156"/>
    </location>
</feature>
<feature type="transmembrane region" description="Helical" evidence="1">
    <location>
        <begin position="53"/>
        <end position="72"/>
    </location>
</feature>
<dbReference type="KEGG" id="tra:Trad_0656"/>
<dbReference type="eggNOG" id="COG0697">
    <property type="taxonomic scope" value="Bacteria"/>
</dbReference>
<protein>
    <recommendedName>
        <fullName evidence="2">EamA domain-containing protein</fullName>
    </recommendedName>
</protein>
<keyword evidence="1" id="KW-1133">Transmembrane helix</keyword>
<evidence type="ECO:0000313" key="3">
    <source>
        <dbReference type="EMBL" id="ADI13792.1"/>
    </source>
</evidence>
<dbReference type="EMBL" id="CP002049">
    <property type="protein sequence ID" value="ADI13792.1"/>
    <property type="molecule type" value="Genomic_DNA"/>
</dbReference>
<evidence type="ECO:0000256" key="1">
    <source>
        <dbReference type="SAM" id="Phobius"/>
    </source>
</evidence>